<protein>
    <submittedName>
        <fullName evidence="1">Glutamate--cysteine ligase</fullName>
    </submittedName>
</protein>
<keyword evidence="1" id="KW-0436">Ligase</keyword>
<organism evidence="1 2">
    <name type="scientific">Candidatus Methylobacter oryzae</name>
    <dbReference type="NCBI Taxonomy" id="2497749"/>
    <lineage>
        <taxon>Bacteria</taxon>
        <taxon>Pseudomonadati</taxon>
        <taxon>Pseudomonadota</taxon>
        <taxon>Gammaproteobacteria</taxon>
        <taxon>Methylococcales</taxon>
        <taxon>Methylococcaceae</taxon>
        <taxon>Methylobacter</taxon>
    </lineage>
</organism>
<dbReference type="GO" id="GO:0016874">
    <property type="term" value="F:ligase activity"/>
    <property type="evidence" value="ECO:0007669"/>
    <property type="project" value="UniProtKB-KW"/>
</dbReference>
<dbReference type="Pfam" id="PF04107">
    <property type="entry name" value="GCS2"/>
    <property type="match status" value="1"/>
</dbReference>
<dbReference type="InterPro" id="IPR014746">
    <property type="entry name" value="Gln_synth/guanido_kin_cat_dom"/>
</dbReference>
<dbReference type="RefSeq" id="WP_127028695.1">
    <property type="nucleotide sequence ID" value="NZ_RYFG02000121.1"/>
</dbReference>
<dbReference type="Gene3D" id="3.30.590.20">
    <property type="match status" value="1"/>
</dbReference>
<evidence type="ECO:0000313" key="2">
    <source>
        <dbReference type="Proteomes" id="UP000733744"/>
    </source>
</evidence>
<accession>A0ABY3C4A4</accession>
<name>A0ABY3C4A4_9GAMM</name>
<dbReference type="PIRSF" id="PIRSF012666">
    <property type="entry name" value="UCP012666"/>
    <property type="match status" value="1"/>
</dbReference>
<dbReference type="PANTHER" id="PTHR36510">
    <property type="entry name" value="GLUTAMATE--CYSTEINE LIGASE 2-RELATED"/>
    <property type="match status" value="1"/>
</dbReference>
<evidence type="ECO:0000313" key="1">
    <source>
        <dbReference type="EMBL" id="TRW89531.1"/>
    </source>
</evidence>
<sequence length="478" mass="54274">MGQEIHTEIYQAADFHQFQQRLAIETKLLEQLITQGACSEHGPVAGFEIEVWLLDDDMRPAPCNASYLASFSNPLAGAELSKFNVEFNTAPVPLTNNALTELNNDLLNTWQQAGQHARQMQLHLLMIGSLPTLRQDDLHLGNISDMHRYRVLNEQILKKRNKPIQLDIKGHEHLKIDHYDVMLEAAATSFQLHLQCPLSLAHFYYNASLLASAPMVALCANAPFVFGKDLWHDSRIPLFEQAVGIGGLGGAALGPLWRVSFGSDFVRHSIFECFAENLAHFPILLPECFDTEPEQFQHLRLHNGTIWRWNRPLIGFDEDGAPHIRIEHRPPSAGPTVIDSIANAAFFYGLCQNLCEQLQTQQGPLLTFPEAKDNFYQAARYGLGVHLVWLDRQKQRLPGLLKNELLPRAALGLKSLHIDPADITLYLDIVRQRVESLQNGSTWQRRFMQKYPGDFVALTRCYLDNQRRNRPVGEWEIP</sequence>
<dbReference type="EMBL" id="RYFG02000121">
    <property type="protein sequence ID" value="TRW89531.1"/>
    <property type="molecule type" value="Genomic_DNA"/>
</dbReference>
<dbReference type="InterPro" id="IPR016602">
    <property type="entry name" value="UCP012666"/>
</dbReference>
<dbReference type="SUPFAM" id="SSF55931">
    <property type="entry name" value="Glutamine synthetase/guanido kinase"/>
    <property type="match status" value="1"/>
</dbReference>
<dbReference type="PANTHER" id="PTHR36510:SF3">
    <property type="entry name" value="CONSERVED PROTEIN"/>
    <property type="match status" value="1"/>
</dbReference>
<proteinExistence type="predicted"/>
<comment type="caution">
    <text evidence="1">The sequence shown here is derived from an EMBL/GenBank/DDBJ whole genome shotgun (WGS) entry which is preliminary data.</text>
</comment>
<dbReference type="Proteomes" id="UP000733744">
    <property type="component" value="Unassembled WGS sequence"/>
</dbReference>
<keyword evidence="2" id="KW-1185">Reference proteome</keyword>
<dbReference type="InterPro" id="IPR006336">
    <property type="entry name" value="GCS2"/>
</dbReference>
<gene>
    <name evidence="1" type="ORF">EKO24_020935</name>
</gene>
<dbReference type="InterPro" id="IPR050141">
    <property type="entry name" value="GCL_type2/YbdK_subfam"/>
</dbReference>
<reference evidence="1 2" key="1">
    <citation type="journal article" date="2019" name="Antonie Van Leeuwenhoek">
        <title>Description of 'Ca. Methylobacter oryzae' KRF1, a novel species from the environmentally important Methylobacter clade 2.</title>
        <authorList>
            <person name="Khatri K."/>
            <person name="Mohite J.A."/>
            <person name="Pandit P.S."/>
            <person name="Bahulikar R."/>
            <person name="Rahalkar M.C."/>
        </authorList>
    </citation>
    <scope>NUCLEOTIDE SEQUENCE [LARGE SCALE GENOMIC DNA]</scope>
    <source>
        <strain evidence="1 2">KRF1</strain>
    </source>
</reference>